<dbReference type="Proteomes" id="UP000001194">
    <property type="component" value="Unassembled WGS sequence"/>
</dbReference>
<gene>
    <name evidence="1" type="ORF">LACBIDRAFT_324326</name>
</gene>
<accession>B0D1G2</accession>
<evidence type="ECO:0000313" key="1">
    <source>
        <dbReference type="EMBL" id="EDR11993.1"/>
    </source>
</evidence>
<dbReference type="AlphaFoldDB" id="B0D1G2"/>
<name>B0D1G2_LACBS</name>
<dbReference type="KEGG" id="lbc:LACBIDRAFT_324326"/>
<dbReference type="RefSeq" id="XP_001877890.1">
    <property type="nucleotide sequence ID" value="XM_001877855.1"/>
</dbReference>
<proteinExistence type="predicted"/>
<organism evidence="2">
    <name type="scientific">Laccaria bicolor (strain S238N-H82 / ATCC MYA-4686)</name>
    <name type="common">Bicoloured deceiver</name>
    <name type="synonym">Laccaria laccata var. bicolor</name>
    <dbReference type="NCBI Taxonomy" id="486041"/>
    <lineage>
        <taxon>Eukaryota</taxon>
        <taxon>Fungi</taxon>
        <taxon>Dikarya</taxon>
        <taxon>Basidiomycota</taxon>
        <taxon>Agaricomycotina</taxon>
        <taxon>Agaricomycetes</taxon>
        <taxon>Agaricomycetidae</taxon>
        <taxon>Agaricales</taxon>
        <taxon>Agaricineae</taxon>
        <taxon>Hydnangiaceae</taxon>
        <taxon>Laccaria</taxon>
    </lineage>
</organism>
<dbReference type="InParanoid" id="B0D1G2"/>
<sequence length="236" mass="25967">MTLAQALFEVYFVTPPPLALCGQVRPQGLKSSLKSTFYPACHTITYSPRMASRAVGIIQTCHASLHYTIATSADVRPLPGPSMAQTISCDPSRRAPTPSMAQTRTLAQSPSFQMETGFLSDVVVHADAHIGNQSHVNFSVSISVWFSRVQCAKAGFDSQTEIKVISMVFSWRELLLVLGYYKFTFQCCSDILVPKTIILASLLVFRPDESIQLPLSGHRQKEGRSVAMILRNAEVV</sequence>
<protein>
    <submittedName>
        <fullName evidence="1">Predicted protein</fullName>
    </submittedName>
</protein>
<evidence type="ECO:0000313" key="2">
    <source>
        <dbReference type="Proteomes" id="UP000001194"/>
    </source>
</evidence>
<dbReference type="EMBL" id="DS547095">
    <property type="protein sequence ID" value="EDR11993.1"/>
    <property type="molecule type" value="Genomic_DNA"/>
</dbReference>
<keyword evidence="2" id="KW-1185">Reference proteome</keyword>
<dbReference type="HOGENOM" id="CLU_1175599_0_0_1"/>
<dbReference type="GeneID" id="6073245"/>
<reference evidence="1 2" key="1">
    <citation type="journal article" date="2008" name="Nature">
        <title>The genome of Laccaria bicolor provides insights into mycorrhizal symbiosis.</title>
        <authorList>
            <person name="Martin F."/>
            <person name="Aerts A."/>
            <person name="Ahren D."/>
            <person name="Brun A."/>
            <person name="Danchin E.G.J."/>
            <person name="Duchaussoy F."/>
            <person name="Gibon J."/>
            <person name="Kohler A."/>
            <person name="Lindquist E."/>
            <person name="Pereda V."/>
            <person name="Salamov A."/>
            <person name="Shapiro H.J."/>
            <person name="Wuyts J."/>
            <person name="Blaudez D."/>
            <person name="Buee M."/>
            <person name="Brokstein P."/>
            <person name="Canbaeck B."/>
            <person name="Cohen D."/>
            <person name="Courty P.E."/>
            <person name="Coutinho P.M."/>
            <person name="Delaruelle C."/>
            <person name="Detter J.C."/>
            <person name="Deveau A."/>
            <person name="DiFazio S."/>
            <person name="Duplessis S."/>
            <person name="Fraissinet-Tachet L."/>
            <person name="Lucic E."/>
            <person name="Frey-Klett P."/>
            <person name="Fourrey C."/>
            <person name="Feussner I."/>
            <person name="Gay G."/>
            <person name="Grimwood J."/>
            <person name="Hoegger P.J."/>
            <person name="Jain P."/>
            <person name="Kilaru S."/>
            <person name="Labbe J."/>
            <person name="Lin Y.C."/>
            <person name="Legue V."/>
            <person name="Le Tacon F."/>
            <person name="Marmeisse R."/>
            <person name="Melayah D."/>
            <person name="Montanini B."/>
            <person name="Muratet M."/>
            <person name="Nehls U."/>
            <person name="Niculita-Hirzel H."/>
            <person name="Oudot-Le Secq M.P."/>
            <person name="Peter M."/>
            <person name="Quesneville H."/>
            <person name="Rajashekar B."/>
            <person name="Reich M."/>
            <person name="Rouhier N."/>
            <person name="Schmutz J."/>
            <person name="Yin T."/>
            <person name="Chalot M."/>
            <person name="Henrissat B."/>
            <person name="Kuees U."/>
            <person name="Lucas S."/>
            <person name="Van de Peer Y."/>
            <person name="Podila G.K."/>
            <person name="Polle A."/>
            <person name="Pukkila P.J."/>
            <person name="Richardson P.M."/>
            <person name="Rouze P."/>
            <person name="Sanders I.R."/>
            <person name="Stajich J.E."/>
            <person name="Tunlid A."/>
            <person name="Tuskan G."/>
            <person name="Grigoriev I.V."/>
        </authorList>
    </citation>
    <scope>NUCLEOTIDE SEQUENCE [LARGE SCALE GENOMIC DNA]</scope>
    <source>
        <strain evidence="2">S238N-H82 / ATCC MYA-4686</strain>
    </source>
</reference>